<feature type="compositionally biased region" description="Polar residues" evidence="11">
    <location>
        <begin position="272"/>
        <end position="282"/>
    </location>
</feature>
<keyword evidence="3 9" id="KW-0238">DNA-binding</keyword>
<dbReference type="AlphaFoldDB" id="A0A6A6HJ25"/>
<dbReference type="PROSITE" id="PS50071">
    <property type="entry name" value="HOMEOBOX_2"/>
    <property type="match status" value="1"/>
</dbReference>
<feature type="region of interest" description="Disordered" evidence="11">
    <location>
        <begin position="396"/>
        <end position="546"/>
    </location>
</feature>
<dbReference type="Gene3D" id="1.10.10.60">
    <property type="entry name" value="Homeodomain-like"/>
    <property type="match status" value="1"/>
</dbReference>
<evidence type="ECO:0000256" key="3">
    <source>
        <dbReference type="ARBA" id="ARBA00023125"/>
    </source>
</evidence>
<feature type="compositionally biased region" description="Basic and acidic residues" evidence="11">
    <location>
        <begin position="68"/>
        <end position="80"/>
    </location>
</feature>
<evidence type="ECO:0000256" key="7">
    <source>
        <dbReference type="ARBA" id="ARBA00023306"/>
    </source>
</evidence>
<comment type="subunit">
    <text evidence="8">Interacts with MCM1.</text>
</comment>
<dbReference type="EMBL" id="ML991777">
    <property type="protein sequence ID" value="KAF2238047.1"/>
    <property type="molecule type" value="Genomic_DNA"/>
</dbReference>
<protein>
    <recommendedName>
        <fullName evidence="12">Homeobox domain-containing protein</fullName>
    </recommendedName>
</protein>
<dbReference type="PANTHER" id="PTHR24323">
    <property type="entry name" value="CEH-10 HOMEODOMAIN-CONTAINING HOMOLOG"/>
    <property type="match status" value="1"/>
</dbReference>
<evidence type="ECO:0000256" key="2">
    <source>
        <dbReference type="ARBA" id="ARBA00023015"/>
    </source>
</evidence>
<feature type="region of interest" description="Disordered" evidence="11">
    <location>
        <begin position="101"/>
        <end position="149"/>
    </location>
</feature>
<dbReference type="SMART" id="SM00389">
    <property type="entry name" value="HOX"/>
    <property type="match status" value="1"/>
</dbReference>
<feature type="region of interest" description="Disordered" evidence="11">
    <location>
        <begin position="299"/>
        <end position="318"/>
    </location>
</feature>
<dbReference type="GO" id="GO:0000981">
    <property type="term" value="F:DNA-binding transcription factor activity, RNA polymerase II-specific"/>
    <property type="evidence" value="ECO:0007669"/>
    <property type="project" value="InterPro"/>
</dbReference>
<dbReference type="CDD" id="cd00086">
    <property type="entry name" value="homeodomain"/>
    <property type="match status" value="1"/>
</dbReference>
<evidence type="ECO:0000313" key="13">
    <source>
        <dbReference type="EMBL" id="KAF2238047.1"/>
    </source>
</evidence>
<keyword evidence="6 9" id="KW-0539">Nucleus</keyword>
<feature type="domain" description="Homeobox" evidence="12">
    <location>
        <begin position="49"/>
        <end position="109"/>
    </location>
</feature>
<keyword evidence="7" id="KW-0131">Cell cycle</keyword>
<proteinExistence type="predicted"/>
<dbReference type="SUPFAM" id="SSF46689">
    <property type="entry name" value="Homeodomain-like"/>
    <property type="match status" value="1"/>
</dbReference>
<keyword evidence="14" id="KW-1185">Reference proteome</keyword>
<sequence length="560" mass="61040">MTEPCALPDGVDTQPSRPSTVSTSSDYPFLVHSQQTLPRNLPPNVDNKSLARQKRRRTSPEDQAILEAEYHRNPKPDKNARQELVERVALGDKEVQIWFQNRRQNDRRKSRPLLPHELISRPPLLSAPEPMTDAAEGTRANDEHGNETAHSSYVADALQAVELPEEAGERIDSSQDTPGSTSYPVVALSSQVSCETAPTATSSYSSQQAEAVNEVLPRPGYLANRRNASFVRSGSSIISGKAANDTSSDTVLPRNRGLKKSSSSIRISLTSDGNAQVLTNDDSSPSPPRSAPLAYAANTARGKLSRSQSATGLNESSFQTELEPFRDIMQRGTAGRSRDSRAWEFWCDSDSRNALAEKANQDAGGSAADAIGLIRSQSRNVLGTNSNKRNAQLLKRNSVKRLKSGTSNKPKLSRTTSELGHVGKKESADETSGPTCAEDIEIPNNESDKENWEPGQLGHPPDRDIGKVSHPKNEKMMRKVLGESNSIPSKSSSFGVMMAQEKVQRSGRLRRDAENTNPEDDPEIAEFMSASRKRSSGTNASGEDLDCVQGLLSLSQGNWR</sequence>
<evidence type="ECO:0000256" key="4">
    <source>
        <dbReference type="ARBA" id="ARBA00023155"/>
    </source>
</evidence>
<feature type="region of interest" description="Disordered" evidence="11">
    <location>
        <begin position="239"/>
        <end position="293"/>
    </location>
</feature>
<evidence type="ECO:0000256" key="11">
    <source>
        <dbReference type="SAM" id="MobiDB-lite"/>
    </source>
</evidence>
<dbReference type="Proteomes" id="UP000800092">
    <property type="component" value="Unassembled WGS sequence"/>
</dbReference>
<feature type="compositionally biased region" description="Basic and acidic residues" evidence="11">
    <location>
        <begin position="460"/>
        <end position="481"/>
    </location>
</feature>
<keyword evidence="2" id="KW-0805">Transcription regulation</keyword>
<feature type="compositionally biased region" description="Polar residues" evidence="11">
    <location>
        <begin position="239"/>
        <end position="250"/>
    </location>
</feature>
<dbReference type="PROSITE" id="PS00027">
    <property type="entry name" value="HOMEOBOX_1"/>
    <property type="match status" value="1"/>
</dbReference>
<evidence type="ECO:0000256" key="5">
    <source>
        <dbReference type="ARBA" id="ARBA00023163"/>
    </source>
</evidence>
<accession>A0A6A6HJ25</accession>
<dbReference type="InterPro" id="IPR001356">
    <property type="entry name" value="HD"/>
</dbReference>
<feature type="region of interest" description="Disordered" evidence="11">
    <location>
        <begin position="1"/>
        <end position="80"/>
    </location>
</feature>
<evidence type="ECO:0000256" key="1">
    <source>
        <dbReference type="ARBA" id="ARBA00004123"/>
    </source>
</evidence>
<reference evidence="13" key="1">
    <citation type="journal article" date="2020" name="Stud. Mycol.">
        <title>101 Dothideomycetes genomes: a test case for predicting lifestyles and emergence of pathogens.</title>
        <authorList>
            <person name="Haridas S."/>
            <person name="Albert R."/>
            <person name="Binder M."/>
            <person name="Bloem J."/>
            <person name="Labutti K."/>
            <person name="Salamov A."/>
            <person name="Andreopoulos B."/>
            <person name="Baker S."/>
            <person name="Barry K."/>
            <person name="Bills G."/>
            <person name="Bluhm B."/>
            <person name="Cannon C."/>
            <person name="Castanera R."/>
            <person name="Culley D."/>
            <person name="Daum C."/>
            <person name="Ezra D."/>
            <person name="Gonzalez J."/>
            <person name="Henrissat B."/>
            <person name="Kuo A."/>
            <person name="Liang C."/>
            <person name="Lipzen A."/>
            <person name="Lutzoni F."/>
            <person name="Magnuson J."/>
            <person name="Mondo S."/>
            <person name="Nolan M."/>
            <person name="Ohm R."/>
            <person name="Pangilinan J."/>
            <person name="Park H.-J."/>
            <person name="Ramirez L."/>
            <person name="Alfaro M."/>
            <person name="Sun H."/>
            <person name="Tritt A."/>
            <person name="Yoshinaga Y."/>
            <person name="Zwiers L.-H."/>
            <person name="Turgeon B."/>
            <person name="Goodwin S."/>
            <person name="Spatafora J."/>
            <person name="Crous P."/>
            <person name="Grigoriev I."/>
        </authorList>
    </citation>
    <scope>NUCLEOTIDE SEQUENCE</scope>
    <source>
        <strain evidence="13">Tuck. ex Michener</strain>
    </source>
</reference>
<name>A0A6A6HJ25_VIRVR</name>
<dbReference type="InterPro" id="IPR017970">
    <property type="entry name" value="Homeobox_CS"/>
</dbReference>
<keyword evidence="5" id="KW-0804">Transcription</keyword>
<feature type="compositionally biased region" description="Polar residues" evidence="11">
    <location>
        <begin position="483"/>
        <end position="494"/>
    </location>
</feature>
<feature type="compositionally biased region" description="Polar residues" evidence="11">
    <location>
        <begin position="404"/>
        <end position="418"/>
    </location>
</feature>
<gene>
    <name evidence="13" type="ORF">EV356DRAFT_529541</name>
</gene>
<evidence type="ECO:0000313" key="14">
    <source>
        <dbReference type="Proteomes" id="UP000800092"/>
    </source>
</evidence>
<dbReference type="OrthoDB" id="6159439at2759"/>
<dbReference type="Pfam" id="PF00046">
    <property type="entry name" value="Homeodomain"/>
    <property type="match status" value="1"/>
</dbReference>
<organism evidence="13 14">
    <name type="scientific">Viridothelium virens</name>
    <name type="common">Speckled blister lichen</name>
    <name type="synonym">Trypethelium virens</name>
    <dbReference type="NCBI Taxonomy" id="1048519"/>
    <lineage>
        <taxon>Eukaryota</taxon>
        <taxon>Fungi</taxon>
        <taxon>Dikarya</taxon>
        <taxon>Ascomycota</taxon>
        <taxon>Pezizomycotina</taxon>
        <taxon>Dothideomycetes</taxon>
        <taxon>Dothideomycetes incertae sedis</taxon>
        <taxon>Trypetheliales</taxon>
        <taxon>Trypetheliaceae</taxon>
        <taxon>Viridothelium</taxon>
    </lineage>
</organism>
<dbReference type="GO" id="GO:0005634">
    <property type="term" value="C:nucleus"/>
    <property type="evidence" value="ECO:0007669"/>
    <property type="project" value="UniProtKB-SubCell"/>
</dbReference>
<evidence type="ECO:0000256" key="10">
    <source>
        <dbReference type="RuleBase" id="RU000682"/>
    </source>
</evidence>
<feature type="compositionally biased region" description="Polar residues" evidence="11">
    <location>
        <begin position="305"/>
        <end position="318"/>
    </location>
</feature>
<feature type="compositionally biased region" description="Polar residues" evidence="11">
    <location>
        <begin position="13"/>
        <end position="38"/>
    </location>
</feature>
<comment type="subcellular location">
    <subcellularLocation>
        <location evidence="1 9 10">Nucleus</location>
    </subcellularLocation>
</comment>
<dbReference type="GO" id="GO:0000976">
    <property type="term" value="F:transcription cis-regulatory region binding"/>
    <property type="evidence" value="ECO:0007669"/>
    <property type="project" value="TreeGrafter"/>
</dbReference>
<dbReference type="InterPro" id="IPR009057">
    <property type="entry name" value="Homeodomain-like_sf"/>
</dbReference>
<keyword evidence="4 9" id="KW-0371">Homeobox</keyword>
<evidence type="ECO:0000256" key="8">
    <source>
        <dbReference type="ARBA" id="ARBA00065092"/>
    </source>
</evidence>
<evidence type="ECO:0000259" key="12">
    <source>
        <dbReference type="PROSITE" id="PS50071"/>
    </source>
</evidence>
<feature type="DNA-binding region" description="Homeobox" evidence="9">
    <location>
        <begin position="51"/>
        <end position="110"/>
    </location>
</feature>
<dbReference type="GO" id="GO:0000082">
    <property type="term" value="P:G1/S transition of mitotic cell cycle"/>
    <property type="evidence" value="ECO:0007669"/>
    <property type="project" value="UniProtKB-ARBA"/>
</dbReference>
<dbReference type="GO" id="GO:0000122">
    <property type="term" value="P:negative regulation of transcription by RNA polymerase II"/>
    <property type="evidence" value="ECO:0007669"/>
    <property type="project" value="UniProtKB-ARBA"/>
</dbReference>
<evidence type="ECO:0000256" key="9">
    <source>
        <dbReference type="PROSITE-ProRule" id="PRU00108"/>
    </source>
</evidence>
<feature type="compositionally biased region" description="Low complexity" evidence="11">
    <location>
        <begin position="260"/>
        <end position="271"/>
    </location>
</feature>
<dbReference type="InterPro" id="IPR051775">
    <property type="entry name" value="Homeobox_domain"/>
</dbReference>
<dbReference type="FunFam" id="1.10.10.60:FF:000286">
    <property type="entry name" value="Homeobox transcription factor"/>
    <property type="match status" value="1"/>
</dbReference>
<evidence type="ECO:0000256" key="6">
    <source>
        <dbReference type="ARBA" id="ARBA00023242"/>
    </source>
</evidence>
<dbReference type="PANTHER" id="PTHR24323:SF7">
    <property type="entry name" value="HOMEOBOX DOMAIN-CONTAINING PROTEIN"/>
    <property type="match status" value="1"/>
</dbReference>